<dbReference type="PANTHER" id="PTHR12526:SF638">
    <property type="entry name" value="SPORE COAT PROTEIN SA"/>
    <property type="match status" value="1"/>
</dbReference>
<dbReference type="InterPro" id="IPR028098">
    <property type="entry name" value="Glyco_trans_4-like_N"/>
</dbReference>
<dbReference type="PANTHER" id="PTHR12526">
    <property type="entry name" value="GLYCOSYLTRANSFERASE"/>
    <property type="match status" value="1"/>
</dbReference>
<protein>
    <submittedName>
        <fullName evidence="2">Glycosyltransferase family 4 protein</fullName>
    </submittedName>
</protein>
<dbReference type="SUPFAM" id="SSF53756">
    <property type="entry name" value="UDP-Glycosyltransferase/glycogen phosphorylase"/>
    <property type="match status" value="1"/>
</dbReference>
<keyword evidence="3" id="KW-1185">Reference proteome</keyword>
<feature type="domain" description="Glycosyltransferase subfamily 4-like N-terminal" evidence="1">
    <location>
        <begin position="8"/>
        <end position="129"/>
    </location>
</feature>
<comment type="caution">
    <text evidence="2">The sequence shown here is derived from an EMBL/GenBank/DDBJ whole genome shotgun (WGS) entry which is preliminary data.</text>
</comment>
<evidence type="ECO:0000313" key="3">
    <source>
        <dbReference type="Proteomes" id="UP001549691"/>
    </source>
</evidence>
<dbReference type="CDD" id="cd03808">
    <property type="entry name" value="GT4_CapM-like"/>
    <property type="match status" value="1"/>
</dbReference>
<reference evidence="2 3" key="1">
    <citation type="submission" date="2024-07" db="EMBL/GenBank/DDBJ databases">
        <title>Uliginosibacterium flavum JJ3220;KACC:17644.</title>
        <authorList>
            <person name="Kim M.K."/>
        </authorList>
    </citation>
    <scope>NUCLEOTIDE SEQUENCE [LARGE SCALE GENOMIC DNA]</scope>
    <source>
        <strain evidence="2 3">KACC:17644</strain>
    </source>
</reference>
<accession>A0ABV2TGV4</accession>
<dbReference type="Proteomes" id="UP001549691">
    <property type="component" value="Unassembled WGS sequence"/>
</dbReference>
<sequence length="380" mass="41506">MLGVRKKKLLFFVAEDWYFCSHRLPLGVAAREADYEVTVVTRVREHGEQILEAGLRLIPIELERRSANPLAEIRFLFQLWKIYRQEQPDLVHHVSLKPVLYGSLVAMLAGVPRVVNAMAGMGILFSSTSLKARVLRVPVLVAFRVLLGGGRKRMILQNPDNVAEMVGARIVSLERVRLIKGAGVNLAEYALRPEPDGVPRIVLVARMLWDKGVGDFVAAARLLRQQGVSAEFLLVGEPDDANPATISTAQLQSWQDDGVVQWLGRRSDVPAILASCHIACLPSYYGEGVPKSLLEAAACGRAIVTTDAPGCREVVRDGENGLLVPVKDVVALAGAIKVLVEDPALRVRMGAAGRRLAEAEFSVESVAQQTLQVYAELLEA</sequence>
<dbReference type="EMBL" id="JBEWZI010000002">
    <property type="protein sequence ID" value="MET7013157.1"/>
    <property type="molecule type" value="Genomic_DNA"/>
</dbReference>
<dbReference type="Gene3D" id="3.40.50.2000">
    <property type="entry name" value="Glycogen Phosphorylase B"/>
    <property type="match status" value="2"/>
</dbReference>
<gene>
    <name evidence="2" type="ORF">ABXR19_03080</name>
</gene>
<dbReference type="Pfam" id="PF13477">
    <property type="entry name" value="Glyco_trans_4_2"/>
    <property type="match status" value="1"/>
</dbReference>
<evidence type="ECO:0000313" key="2">
    <source>
        <dbReference type="EMBL" id="MET7013157.1"/>
    </source>
</evidence>
<name>A0ABV2TGV4_9RHOO</name>
<dbReference type="RefSeq" id="WP_354599612.1">
    <property type="nucleotide sequence ID" value="NZ_JBEWZI010000002.1"/>
</dbReference>
<proteinExistence type="predicted"/>
<evidence type="ECO:0000259" key="1">
    <source>
        <dbReference type="Pfam" id="PF13477"/>
    </source>
</evidence>
<dbReference type="Pfam" id="PF13692">
    <property type="entry name" value="Glyco_trans_1_4"/>
    <property type="match status" value="1"/>
</dbReference>
<organism evidence="2 3">
    <name type="scientific">Uliginosibacterium flavum</name>
    <dbReference type="NCBI Taxonomy" id="1396831"/>
    <lineage>
        <taxon>Bacteria</taxon>
        <taxon>Pseudomonadati</taxon>
        <taxon>Pseudomonadota</taxon>
        <taxon>Betaproteobacteria</taxon>
        <taxon>Rhodocyclales</taxon>
        <taxon>Zoogloeaceae</taxon>
        <taxon>Uliginosibacterium</taxon>
    </lineage>
</organism>